<organism evidence="4 5">
    <name type="scientific">Romboutsia hominis</name>
    <dbReference type="NCBI Taxonomy" id="1507512"/>
    <lineage>
        <taxon>Bacteria</taxon>
        <taxon>Bacillati</taxon>
        <taxon>Bacillota</taxon>
        <taxon>Clostridia</taxon>
        <taxon>Peptostreptococcales</taxon>
        <taxon>Peptostreptococcaceae</taxon>
        <taxon>Romboutsia</taxon>
    </lineage>
</organism>
<protein>
    <submittedName>
        <fullName evidence="4">ABC super ATP binding cassette transporter, permease protein</fullName>
    </submittedName>
</protein>
<name>A0A2P2BQN4_9FIRM</name>
<dbReference type="RefSeq" id="WP_166505273.1">
    <property type="nucleotide sequence ID" value="NZ_JAKNTL010000007.1"/>
</dbReference>
<dbReference type="SUPFAM" id="SSF111369">
    <property type="entry name" value="HlyD-like secretion proteins"/>
    <property type="match status" value="1"/>
</dbReference>
<evidence type="ECO:0000313" key="5">
    <source>
        <dbReference type="Proteomes" id="UP000245695"/>
    </source>
</evidence>
<dbReference type="AlphaFoldDB" id="A0A2P2BQN4"/>
<proteinExistence type="predicted"/>
<dbReference type="Gene3D" id="2.40.30.170">
    <property type="match status" value="1"/>
</dbReference>
<dbReference type="Gene3D" id="2.40.50.100">
    <property type="match status" value="1"/>
</dbReference>
<dbReference type="EMBL" id="LN650648">
    <property type="protein sequence ID" value="CEI72670.1"/>
    <property type="molecule type" value="Genomic_DNA"/>
</dbReference>
<dbReference type="Proteomes" id="UP000245695">
    <property type="component" value="Chromosome 1"/>
</dbReference>
<dbReference type="KEGG" id="rhom:FRIFI_1131"/>
<feature type="region of interest" description="Disordered" evidence="1">
    <location>
        <begin position="338"/>
        <end position="370"/>
    </location>
</feature>
<dbReference type="PANTHER" id="PTHR30469">
    <property type="entry name" value="MULTIDRUG RESISTANCE PROTEIN MDTA"/>
    <property type="match status" value="1"/>
</dbReference>
<keyword evidence="2" id="KW-1133">Transmembrane helix</keyword>
<evidence type="ECO:0000313" key="4">
    <source>
        <dbReference type="EMBL" id="CEI72670.1"/>
    </source>
</evidence>
<accession>A0A2P2BQN4</accession>
<gene>
    <name evidence="4" type="ORF">FRIFI_1131</name>
</gene>
<evidence type="ECO:0000259" key="3">
    <source>
        <dbReference type="Pfam" id="PF25990"/>
    </source>
</evidence>
<keyword evidence="2" id="KW-0472">Membrane</keyword>
<dbReference type="InterPro" id="IPR058636">
    <property type="entry name" value="Beta-barrel_YknX"/>
</dbReference>
<dbReference type="GO" id="GO:0015562">
    <property type="term" value="F:efflux transmembrane transporter activity"/>
    <property type="evidence" value="ECO:0007669"/>
    <property type="project" value="TreeGrafter"/>
</dbReference>
<dbReference type="PANTHER" id="PTHR30469:SF15">
    <property type="entry name" value="HLYD FAMILY OF SECRETION PROTEINS"/>
    <property type="match status" value="1"/>
</dbReference>
<evidence type="ECO:0000256" key="1">
    <source>
        <dbReference type="SAM" id="MobiDB-lite"/>
    </source>
</evidence>
<feature type="compositionally biased region" description="Polar residues" evidence="1">
    <location>
        <begin position="344"/>
        <end position="370"/>
    </location>
</feature>
<feature type="transmembrane region" description="Helical" evidence="2">
    <location>
        <begin position="12"/>
        <end position="31"/>
    </location>
</feature>
<dbReference type="GO" id="GO:1990281">
    <property type="term" value="C:efflux pump complex"/>
    <property type="evidence" value="ECO:0007669"/>
    <property type="project" value="TreeGrafter"/>
</dbReference>
<dbReference type="Gene3D" id="2.40.420.20">
    <property type="match status" value="1"/>
</dbReference>
<feature type="domain" description="YknX-like beta-barrel" evidence="3">
    <location>
        <begin position="189"/>
        <end position="265"/>
    </location>
</feature>
<sequence length="370" mass="40938">MSFLEKFKNKKVMIGVSAVVIIALGSGYFIYRNNKINNEVNELNAQIETYTIADSEKVFINGVIVPTQTKDFNPSTEGEISKLNVTNGKIVKQGDLLFTTKNQNILDEIDGLKAQVNELKKANTENDPTIKTEINKINAQISALDKKAYVNTYAPFAGKVYLNNNESENNNMQGQTSSFMTLISSTFYMQGQVSEQDLVKLQMDDPVDVLVFSNNKNLSGRISFISDRPTTNTNEMNMGNQGNMSYYDVNVSFENQEGLVNGFHVQGSVKVNNSLVKVPTTAILENKEDGTAYVFKDLDGILKKQIVEIHDKNEEFSVISSGLEPNDIVIRYISPEMKEGDPVNTDNAGANNTPSNVDDSTETTTEGAEN</sequence>
<evidence type="ECO:0000256" key="2">
    <source>
        <dbReference type="SAM" id="Phobius"/>
    </source>
</evidence>
<keyword evidence="2" id="KW-0812">Transmembrane</keyword>
<keyword evidence="5" id="KW-1185">Reference proteome</keyword>
<dbReference type="Pfam" id="PF25990">
    <property type="entry name" value="Beta-barrel_YknX"/>
    <property type="match status" value="1"/>
</dbReference>
<reference evidence="4 5" key="1">
    <citation type="submission" date="2014-09" db="EMBL/GenBank/DDBJ databases">
        <authorList>
            <person name="Hornung B.V."/>
        </authorList>
    </citation>
    <scope>NUCLEOTIDE SEQUENCE [LARGE SCALE GENOMIC DNA]</scope>
    <source>
        <strain evidence="4 5">FRIFI</strain>
    </source>
</reference>